<dbReference type="KEGG" id="mbr:MONBRDRAFT_5669"/>
<dbReference type="RefSeq" id="XP_001742998.1">
    <property type="nucleotide sequence ID" value="XM_001742946.1"/>
</dbReference>
<keyword evidence="1" id="KW-1133">Transmembrane helix</keyword>
<keyword evidence="3" id="KW-1185">Reference proteome</keyword>
<dbReference type="GeneID" id="5888768"/>
<feature type="transmembrane region" description="Helical" evidence="1">
    <location>
        <begin position="106"/>
        <end position="123"/>
    </location>
</feature>
<evidence type="ECO:0000313" key="3">
    <source>
        <dbReference type="Proteomes" id="UP000001357"/>
    </source>
</evidence>
<dbReference type="EMBL" id="CH991544">
    <property type="protein sequence ID" value="EDQ91712.1"/>
    <property type="molecule type" value="Genomic_DNA"/>
</dbReference>
<accession>A9US40</accession>
<dbReference type="Proteomes" id="UP000001357">
    <property type="component" value="Unassembled WGS sequence"/>
</dbReference>
<sequence>MARDRKDREIAVPLDLGVPFRLFDRHVKLRHGTPGRLDPLGSHSLRLLISHFQLPLRVSIEGDVEVDGLKRRFVLVGTTASFQCRPTLPLGQQTAANLPATPCFCIYLVAVCFVASALHGLLLQRKTTSRCLLARPLNQSCSDFLLIPLDLDVRFQVASAAIGLLCLTPYFPPASSLLFTLHCIAPRRALRD</sequence>
<reference evidence="2 3" key="1">
    <citation type="journal article" date="2008" name="Nature">
        <title>The genome of the choanoflagellate Monosiga brevicollis and the origin of metazoans.</title>
        <authorList>
            <consortium name="JGI Sequencing"/>
            <person name="King N."/>
            <person name="Westbrook M.J."/>
            <person name="Young S.L."/>
            <person name="Kuo A."/>
            <person name="Abedin M."/>
            <person name="Chapman J."/>
            <person name="Fairclough S."/>
            <person name="Hellsten U."/>
            <person name="Isogai Y."/>
            <person name="Letunic I."/>
            <person name="Marr M."/>
            <person name="Pincus D."/>
            <person name="Putnam N."/>
            <person name="Rokas A."/>
            <person name="Wright K.J."/>
            <person name="Zuzow R."/>
            <person name="Dirks W."/>
            <person name="Good M."/>
            <person name="Goodstein D."/>
            <person name="Lemons D."/>
            <person name="Li W."/>
            <person name="Lyons J.B."/>
            <person name="Morris A."/>
            <person name="Nichols S."/>
            <person name="Richter D.J."/>
            <person name="Salamov A."/>
            <person name="Bork P."/>
            <person name="Lim W.A."/>
            <person name="Manning G."/>
            <person name="Miller W.T."/>
            <person name="McGinnis W."/>
            <person name="Shapiro H."/>
            <person name="Tjian R."/>
            <person name="Grigoriev I.V."/>
            <person name="Rokhsar D."/>
        </authorList>
    </citation>
    <scope>NUCLEOTIDE SEQUENCE [LARGE SCALE GENOMIC DNA]</scope>
    <source>
        <strain evidence="3">MX1 / ATCC 50154</strain>
    </source>
</reference>
<dbReference type="AlphaFoldDB" id="A9US40"/>
<evidence type="ECO:0000313" key="2">
    <source>
        <dbReference type="EMBL" id="EDQ91712.1"/>
    </source>
</evidence>
<keyword evidence="1" id="KW-0472">Membrane</keyword>
<protein>
    <submittedName>
        <fullName evidence="2">Uncharacterized protein</fullName>
    </submittedName>
</protein>
<organism evidence="2 3">
    <name type="scientific">Monosiga brevicollis</name>
    <name type="common">Choanoflagellate</name>
    <dbReference type="NCBI Taxonomy" id="81824"/>
    <lineage>
        <taxon>Eukaryota</taxon>
        <taxon>Choanoflagellata</taxon>
        <taxon>Craspedida</taxon>
        <taxon>Salpingoecidae</taxon>
        <taxon>Monosiga</taxon>
    </lineage>
</organism>
<name>A9US40_MONBE</name>
<dbReference type="InParanoid" id="A9US40"/>
<proteinExistence type="predicted"/>
<keyword evidence="1" id="KW-0812">Transmembrane</keyword>
<gene>
    <name evidence="2" type="ORF">MONBRDRAFT_5669</name>
</gene>
<evidence type="ECO:0000256" key="1">
    <source>
        <dbReference type="SAM" id="Phobius"/>
    </source>
</evidence>